<dbReference type="Pfam" id="PF01398">
    <property type="entry name" value="JAB"/>
    <property type="match status" value="1"/>
</dbReference>
<gene>
    <name evidence="15" type="ORF">CANARDRAFT_180263</name>
</gene>
<dbReference type="AlphaFoldDB" id="A0A1E4SZT8"/>
<dbReference type="OrthoDB" id="605656at2759"/>
<comment type="subcellular location">
    <subcellularLocation>
        <location evidence="2">Cytoplasm</location>
    </subcellularLocation>
    <subcellularLocation>
        <location evidence="1">Nucleus</location>
    </subcellularLocation>
</comment>
<dbReference type="CDD" id="cd08069">
    <property type="entry name" value="MPN_RPN11_CSN5"/>
    <property type="match status" value="1"/>
</dbReference>
<dbReference type="GO" id="GO:0046872">
    <property type="term" value="F:metal ion binding"/>
    <property type="evidence" value="ECO:0007669"/>
    <property type="project" value="UniProtKB-KW"/>
</dbReference>
<dbReference type="InterPro" id="IPR050242">
    <property type="entry name" value="JAMM_MPN+_peptidase_M67A"/>
</dbReference>
<evidence type="ECO:0000256" key="11">
    <source>
        <dbReference type="ARBA" id="ARBA00022833"/>
    </source>
</evidence>
<keyword evidence="12" id="KW-0482">Metalloprotease</keyword>
<dbReference type="GO" id="GO:0008237">
    <property type="term" value="F:metallopeptidase activity"/>
    <property type="evidence" value="ECO:0007669"/>
    <property type="project" value="UniProtKB-KW"/>
</dbReference>
<dbReference type="InterPro" id="IPR037518">
    <property type="entry name" value="MPN"/>
</dbReference>
<evidence type="ECO:0000256" key="3">
    <source>
        <dbReference type="ARBA" id="ARBA00006008"/>
    </source>
</evidence>
<dbReference type="FunFam" id="3.40.140.10:FF:000203">
    <property type="entry name" value="COP9 signalosome complex subunit 5"/>
    <property type="match status" value="1"/>
</dbReference>
<evidence type="ECO:0000256" key="8">
    <source>
        <dbReference type="ARBA" id="ARBA00022723"/>
    </source>
</evidence>
<protein>
    <recommendedName>
        <fullName evidence="5">COP9 signalosome complex subunit 5</fullName>
    </recommendedName>
</protein>
<keyword evidence="11" id="KW-0862">Zinc</keyword>
<dbReference type="PROSITE" id="PS50249">
    <property type="entry name" value="MPN"/>
    <property type="match status" value="1"/>
</dbReference>
<evidence type="ECO:0000256" key="13">
    <source>
        <dbReference type="ARBA" id="ARBA00023242"/>
    </source>
</evidence>
<sequence>QTSNFYKIPTDEKSMISKPWRQDPYHFHTVHISILALIKMTIHARSGGSIEIMGMMIGKIYDSGDMIIMDSYPLPVQGTESRVNPLNESYEFMLNYLQDLKKLNFKNEDIIGWYHSHPGFGCWLSGVDIKTQELNQNFQDPYVAVVIDPERTLQQGIVEIGAFRTFYNDNKPSKTKTNSNKDKPIGISSSKLKDYGYHADDYYSLKIKIFKNTIDDKILNLIKSENWLNGLLHNNNSADIDNSNKIENLSNLIKNQKPNPIKLNQLPLSSSST</sequence>
<dbReference type="EMBL" id="KV453854">
    <property type="protein sequence ID" value="ODV84990.1"/>
    <property type="molecule type" value="Genomic_DNA"/>
</dbReference>
<reference evidence="16" key="1">
    <citation type="submission" date="2016-04" db="EMBL/GenBank/DDBJ databases">
        <title>Comparative genomics of biotechnologically important yeasts.</title>
        <authorList>
            <consortium name="DOE Joint Genome Institute"/>
            <person name="Riley R."/>
            <person name="Haridas S."/>
            <person name="Wolfe K.H."/>
            <person name="Lopes M.R."/>
            <person name="Hittinger C.T."/>
            <person name="Goker M."/>
            <person name="Salamov A."/>
            <person name="Wisecaver J."/>
            <person name="Long T.M."/>
            <person name="Aerts A.L."/>
            <person name="Barry K."/>
            <person name="Choi C."/>
            <person name="Clum A."/>
            <person name="Coughlan A.Y."/>
            <person name="Deshpande S."/>
            <person name="Douglass A.P."/>
            <person name="Hanson S.J."/>
            <person name="Klenk H.-P."/>
            <person name="Labutti K."/>
            <person name="Lapidus A."/>
            <person name="Lindquist E."/>
            <person name="Lipzen A."/>
            <person name="Meier-Kolthoff J.P."/>
            <person name="Ohm R.A."/>
            <person name="Otillar R.P."/>
            <person name="Pangilinan J."/>
            <person name="Peng Y."/>
            <person name="Rokas A."/>
            <person name="Rosa C.A."/>
            <person name="Scheuner C."/>
            <person name="Sibirny A.A."/>
            <person name="Slot J.C."/>
            <person name="Stielow J.B."/>
            <person name="Sun H."/>
            <person name="Kurtzman C.P."/>
            <person name="Blackwell M."/>
            <person name="Grigoriev I.V."/>
            <person name="Jeffries T.W."/>
        </authorList>
    </citation>
    <scope>NUCLEOTIDE SEQUENCE [LARGE SCALE GENOMIC DNA]</scope>
    <source>
        <strain evidence="16">NRRL YB-2248</strain>
    </source>
</reference>
<evidence type="ECO:0000256" key="7">
    <source>
        <dbReference type="ARBA" id="ARBA00022670"/>
    </source>
</evidence>
<keyword evidence="9" id="KW-0736">Signalosome</keyword>
<dbReference type="GO" id="GO:0008180">
    <property type="term" value="C:COP9 signalosome"/>
    <property type="evidence" value="ECO:0007669"/>
    <property type="project" value="UniProtKB-KW"/>
</dbReference>
<name>A0A1E4SZT8_9ASCO</name>
<keyword evidence="16" id="KW-1185">Reference proteome</keyword>
<dbReference type="GO" id="GO:0005737">
    <property type="term" value="C:cytoplasm"/>
    <property type="evidence" value="ECO:0007669"/>
    <property type="project" value="UniProtKB-SubCell"/>
</dbReference>
<dbReference type="STRING" id="983967.A0A1E4SZT8"/>
<dbReference type="Proteomes" id="UP000094801">
    <property type="component" value="Unassembled WGS sequence"/>
</dbReference>
<keyword evidence="7" id="KW-0645">Protease</keyword>
<dbReference type="Gene3D" id="3.40.140.10">
    <property type="entry name" value="Cytidine Deaminase, domain 2"/>
    <property type="match status" value="1"/>
</dbReference>
<evidence type="ECO:0000256" key="6">
    <source>
        <dbReference type="ARBA" id="ARBA00022490"/>
    </source>
</evidence>
<proteinExistence type="inferred from homology"/>
<accession>A0A1E4SZT8</accession>
<dbReference type="InterPro" id="IPR000555">
    <property type="entry name" value="JAMM/MPN+_dom"/>
</dbReference>
<evidence type="ECO:0000313" key="15">
    <source>
        <dbReference type="EMBL" id="ODV84990.1"/>
    </source>
</evidence>
<comment type="subunit">
    <text evidence="4">Component of the COP9 signalosome (CSN) complex.</text>
</comment>
<evidence type="ECO:0000313" key="16">
    <source>
        <dbReference type="Proteomes" id="UP000094801"/>
    </source>
</evidence>
<keyword evidence="13" id="KW-0539">Nucleus</keyword>
<evidence type="ECO:0000256" key="9">
    <source>
        <dbReference type="ARBA" id="ARBA00022790"/>
    </source>
</evidence>
<organism evidence="15 16">
    <name type="scientific">[Candida] arabinofermentans NRRL YB-2248</name>
    <dbReference type="NCBI Taxonomy" id="983967"/>
    <lineage>
        <taxon>Eukaryota</taxon>
        <taxon>Fungi</taxon>
        <taxon>Dikarya</taxon>
        <taxon>Ascomycota</taxon>
        <taxon>Saccharomycotina</taxon>
        <taxon>Pichiomycetes</taxon>
        <taxon>Pichiales</taxon>
        <taxon>Pichiaceae</taxon>
        <taxon>Ogataea</taxon>
        <taxon>Ogataea/Candida clade</taxon>
    </lineage>
</organism>
<feature type="non-terminal residue" evidence="15">
    <location>
        <position position="1"/>
    </location>
</feature>
<evidence type="ECO:0000256" key="10">
    <source>
        <dbReference type="ARBA" id="ARBA00022801"/>
    </source>
</evidence>
<dbReference type="SUPFAM" id="SSF102712">
    <property type="entry name" value="JAB1/MPN domain"/>
    <property type="match status" value="1"/>
</dbReference>
<evidence type="ECO:0000259" key="14">
    <source>
        <dbReference type="PROSITE" id="PS50249"/>
    </source>
</evidence>
<comment type="similarity">
    <text evidence="3">Belongs to the peptidase M67A family. CSN5 subfamily.</text>
</comment>
<evidence type="ECO:0000256" key="4">
    <source>
        <dbReference type="ARBA" id="ARBA00011098"/>
    </source>
</evidence>
<evidence type="ECO:0000256" key="12">
    <source>
        <dbReference type="ARBA" id="ARBA00023049"/>
    </source>
</evidence>
<keyword evidence="8" id="KW-0479">Metal-binding</keyword>
<feature type="non-terminal residue" evidence="15">
    <location>
        <position position="273"/>
    </location>
</feature>
<keyword evidence="10" id="KW-0378">Hydrolase</keyword>
<evidence type="ECO:0000256" key="2">
    <source>
        <dbReference type="ARBA" id="ARBA00004496"/>
    </source>
</evidence>
<dbReference type="SMART" id="SM00232">
    <property type="entry name" value="JAB_MPN"/>
    <property type="match status" value="1"/>
</dbReference>
<evidence type="ECO:0000256" key="5">
    <source>
        <dbReference type="ARBA" id="ARBA00014880"/>
    </source>
</evidence>
<dbReference type="PANTHER" id="PTHR10410">
    <property type="entry name" value="EUKARYOTIC TRANSLATION INITIATION FACTOR 3 -RELATED"/>
    <property type="match status" value="1"/>
</dbReference>
<feature type="domain" description="MPN" evidence="14">
    <location>
        <begin position="30"/>
        <end position="169"/>
    </location>
</feature>
<dbReference type="GO" id="GO:0006508">
    <property type="term" value="P:proteolysis"/>
    <property type="evidence" value="ECO:0007669"/>
    <property type="project" value="UniProtKB-KW"/>
</dbReference>
<keyword evidence="6" id="KW-0963">Cytoplasm</keyword>
<evidence type="ECO:0000256" key="1">
    <source>
        <dbReference type="ARBA" id="ARBA00004123"/>
    </source>
</evidence>